<dbReference type="SUPFAM" id="SSF50494">
    <property type="entry name" value="Trypsin-like serine proteases"/>
    <property type="match status" value="1"/>
</dbReference>
<protein>
    <submittedName>
        <fullName evidence="6">Trypsin-like serine protease</fullName>
    </submittedName>
</protein>
<keyword evidence="6" id="KW-0378">Hydrolase</keyword>
<evidence type="ECO:0000313" key="7">
    <source>
        <dbReference type="Proteomes" id="UP000242474"/>
    </source>
</evidence>
<evidence type="ECO:0000256" key="4">
    <source>
        <dbReference type="SAM" id="SignalP"/>
    </source>
</evidence>
<dbReference type="PRINTS" id="PR00722">
    <property type="entry name" value="CHYMOTRYPSIN"/>
</dbReference>
<dbReference type="Pfam" id="PF00089">
    <property type="entry name" value="Trypsin"/>
    <property type="match status" value="1"/>
</dbReference>
<gene>
    <name evidence="6" type="ORF">COEREDRAFT_88370</name>
</gene>
<dbReference type="PANTHER" id="PTHR24276:SF98">
    <property type="entry name" value="FI18310P1-RELATED"/>
    <property type="match status" value="1"/>
</dbReference>
<dbReference type="CDD" id="cd00190">
    <property type="entry name" value="Tryp_SPc"/>
    <property type="match status" value="1"/>
</dbReference>
<keyword evidence="7" id="KW-1185">Reference proteome</keyword>
<dbReference type="OrthoDB" id="6380398at2759"/>
<feature type="chain" id="PRO_5013888844" evidence="4">
    <location>
        <begin position="34"/>
        <end position="397"/>
    </location>
</feature>
<feature type="signal peptide" evidence="4">
    <location>
        <begin position="1"/>
        <end position="33"/>
    </location>
</feature>
<dbReference type="InterPro" id="IPR050430">
    <property type="entry name" value="Peptidase_S1"/>
</dbReference>
<feature type="compositionally biased region" description="Polar residues" evidence="3">
    <location>
        <begin position="364"/>
        <end position="373"/>
    </location>
</feature>
<dbReference type="PROSITE" id="PS00134">
    <property type="entry name" value="TRYPSIN_HIS"/>
    <property type="match status" value="1"/>
</dbReference>
<feature type="domain" description="Peptidase S1" evidence="5">
    <location>
        <begin position="44"/>
        <end position="288"/>
    </location>
</feature>
<proteinExistence type="inferred from homology"/>
<dbReference type="Gene3D" id="2.40.10.10">
    <property type="entry name" value="Trypsin-like serine proteases"/>
    <property type="match status" value="1"/>
</dbReference>
<keyword evidence="2" id="KW-1015">Disulfide bond</keyword>
<evidence type="ECO:0000256" key="1">
    <source>
        <dbReference type="ARBA" id="ARBA00007664"/>
    </source>
</evidence>
<keyword evidence="4" id="KW-0732">Signal</keyword>
<keyword evidence="6" id="KW-0645">Protease</keyword>
<dbReference type="InterPro" id="IPR001254">
    <property type="entry name" value="Trypsin_dom"/>
</dbReference>
<dbReference type="Proteomes" id="UP000242474">
    <property type="component" value="Unassembled WGS sequence"/>
</dbReference>
<dbReference type="PANTHER" id="PTHR24276">
    <property type="entry name" value="POLYSERASE-RELATED"/>
    <property type="match status" value="1"/>
</dbReference>
<comment type="similarity">
    <text evidence="1">Belongs to the peptidase S1 family.</text>
</comment>
<sequence>MQLFYYARVNTKRRSLLLFAASCLLCADSTTLASIVRNPANERIIGGQNAAPDAFPSAVSLDILLPSGVGLCGGTLINTHAVVTAAHCVYNFETSRPINASDVHVGYGSNNRQQQTVVTAREIHVHPDFDPVTTDNDIALLVIEPVERNSSVQSATIFSGELAEGTNLTAVGWGLTNSSGSLGSLPDLLQQTTISIGTREECRKLAPNYESSNGPLVCTQNSLIPGSDTCQGDSGTGIYLTSSGQNYLVGLTSYGSSPSGDPTCALSDGLAIYTHVYYYKDFINQYAGGGVARHTKRPTNANNIKDQEYQIPHHHHHSDPGHGHSKQHNNIERFSQSELSDNYEWPTRIEHATWSEHIKKPATPENNDQSSWPEHTEQPAWPNRNHWAAVVPAAVAT</sequence>
<dbReference type="EMBL" id="KZ303512">
    <property type="protein sequence ID" value="PIA14846.1"/>
    <property type="molecule type" value="Genomic_DNA"/>
</dbReference>
<evidence type="ECO:0000313" key="6">
    <source>
        <dbReference type="EMBL" id="PIA14846.1"/>
    </source>
</evidence>
<name>A0A2G5B746_COERN</name>
<dbReference type="GO" id="GO:0006508">
    <property type="term" value="P:proteolysis"/>
    <property type="evidence" value="ECO:0007669"/>
    <property type="project" value="UniProtKB-KW"/>
</dbReference>
<dbReference type="PROSITE" id="PS50240">
    <property type="entry name" value="TRYPSIN_DOM"/>
    <property type="match status" value="1"/>
</dbReference>
<dbReference type="STRING" id="763665.A0A2G5B746"/>
<dbReference type="InterPro" id="IPR001314">
    <property type="entry name" value="Peptidase_S1A"/>
</dbReference>
<accession>A0A2G5B746</accession>
<feature type="region of interest" description="Disordered" evidence="3">
    <location>
        <begin position="355"/>
        <end position="385"/>
    </location>
</feature>
<organism evidence="6 7">
    <name type="scientific">Coemansia reversa (strain ATCC 12441 / NRRL 1564)</name>
    <dbReference type="NCBI Taxonomy" id="763665"/>
    <lineage>
        <taxon>Eukaryota</taxon>
        <taxon>Fungi</taxon>
        <taxon>Fungi incertae sedis</taxon>
        <taxon>Zoopagomycota</taxon>
        <taxon>Kickxellomycotina</taxon>
        <taxon>Kickxellomycetes</taxon>
        <taxon>Kickxellales</taxon>
        <taxon>Kickxellaceae</taxon>
        <taxon>Coemansia</taxon>
    </lineage>
</organism>
<evidence type="ECO:0000256" key="3">
    <source>
        <dbReference type="SAM" id="MobiDB-lite"/>
    </source>
</evidence>
<dbReference type="InterPro" id="IPR018114">
    <property type="entry name" value="TRYPSIN_HIS"/>
</dbReference>
<evidence type="ECO:0000256" key="2">
    <source>
        <dbReference type="ARBA" id="ARBA00023157"/>
    </source>
</evidence>
<dbReference type="AlphaFoldDB" id="A0A2G5B746"/>
<dbReference type="FunFam" id="2.40.10.10:FF:000068">
    <property type="entry name" value="transmembrane protease serine 2"/>
    <property type="match status" value="1"/>
</dbReference>
<reference evidence="6 7" key="1">
    <citation type="journal article" date="2015" name="Genome Biol. Evol.">
        <title>Phylogenomic analyses indicate that early fungi evolved digesting cell walls of algal ancestors of land plants.</title>
        <authorList>
            <person name="Chang Y."/>
            <person name="Wang S."/>
            <person name="Sekimoto S."/>
            <person name="Aerts A.L."/>
            <person name="Choi C."/>
            <person name="Clum A."/>
            <person name="LaButti K.M."/>
            <person name="Lindquist E.A."/>
            <person name="Yee Ngan C."/>
            <person name="Ohm R.A."/>
            <person name="Salamov A.A."/>
            <person name="Grigoriev I.V."/>
            <person name="Spatafora J.W."/>
            <person name="Berbee M.L."/>
        </authorList>
    </citation>
    <scope>NUCLEOTIDE SEQUENCE [LARGE SCALE GENOMIC DNA]</scope>
    <source>
        <strain evidence="6 7">NRRL 1564</strain>
    </source>
</reference>
<evidence type="ECO:0000259" key="5">
    <source>
        <dbReference type="PROSITE" id="PS50240"/>
    </source>
</evidence>
<dbReference type="InterPro" id="IPR009003">
    <property type="entry name" value="Peptidase_S1_PA"/>
</dbReference>
<dbReference type="GO" id="GO:0004252">
    <property type="term" value="F:serine-type endopeptidase activity"/>
    <property type="evidence" value="ECO:0007669"/>
    <property type="project" value="InterPro"/>
</dbReference>
<dbReference type="InterPro" id="IPR043504">
    <property type="entry name" value="Peptidase_S1_PA_chymotrypsin"/>
</dbReference>
<dbReference type="SMART" id="SM00020">
    <property type="entry name" value="Tryp_SPc"/>
    <property type="match status" value="1"/>
</dbReference>